<dbReference type="Gene3D" id="3.40.630.30">
    <property type="match status" value="1"/>
</dbReference>
<dbReference type="InterPro" id="IPR051822">
    <property type="entry name" value="Glycosyl_Hydrolase_84"/>
</dbReference>
<dbReference type="InterPro" id="IPR000182">
    <property type="entry name" value="GNAT_dom"/>
</dbReference>
<keyword evidence="2" id="KW-0808">Transferase</keyword>
<protein>
    <submittedName>
        <fullName evidence="2">GNAT family N-acetyltransferase</fullName>
        <ecNumber evidence="2">2.3.1.-</ecNumber>
    </submittedName>
</protein>
<dbReference type="InterPro" id="IPR016181">
    <property type="entry name" value="Acyl_CoA_acyltransferase"/>
</dbReference>
<sequence length="215" mass="23326">MGGVTEPHASVRPYRPQDLPAIEDICVRTAHNGGDSRPHYADPGVFPATFATPYVELEPESAFVLDDGRGRAVGYIVGTADTPRFAAEFRTKWLPRVAGRYPAPEAAPATPDEAIADLLHRPERMVVPEMAGYPAHLHIDLLPEWQGKGYGRALMETFLRALHGRGVPAVHLVMSRANTNARAFYDRMGFQEVAVPGEDEVAFLVRPTGTGASGA</sequence>
<dbReference type="EC" id="2.3.1.-" evidence="2"/>
<dbReference type="PANTHER" id="PTHR13170">
    <property type="entry name" value="O-GLCNACASE"/>
    <property type="match status" value="1"/>
</dbReference>
<organism evidence="2 3">
    <name type="scientific">Streptomyces fuscus</name>
    <dbReference type="NCBI Taxonomy" id="3048495"/>
    <lineage>
        <taxon>Bacteria</taxon>
        <taxon>Bacillati</taxon>
        <taxon>Actinomycetota</taxon>
        <taxon>Actinomycetes</taxon>
        <taxon>Kitasatosporales</taxon>
        <taxon>Streptomycetaceae</taxon>
        <taxon>Streptomyces</taxon>
    </lineage>
</organism>
<dbReference type="EMBL" id="JASJUS010000013">
    <property type="protein sequence ID" value="MDL2077947.1"/>
    <property type="molecule type" value="Genomic_DNA"/>
</dbReference>
<name>A0ABT7IZD7_9ACTN</name>
<feature type="domain" description="N-acetyltransferase" evidence="1">
    <location>
        <begin position="9"/>
        <end position="210"/>
    </location>
</feature>
<dbReference type="Proteomes" id="UP001241926">
    <property type="component" value="Unassembled WGS sequence"/>
</dbReference>
<dbReference type="PROSITE" id="PS51186">
    <property type="entry name" value="GNAT"/>
    <property type="match status" value="1"/>
</dbReference>
<comment type="caution">
    <text evidence="2">The sequence shown here is derived from an EMBL/GenBank/DDBJ whole genome shotgun (WGS) entry which is preliminary data.</text>
</comment>
<proteinExistence type="predicted"/>
<accession>A0ABT7IZD7</accession>
<dbReference type="SUPFAM" id="SSF55729">
    <property type="entry name" value="Acyl-CoA N-acyltransferases (Nat)"/>
    <property type="match status" value="1"/>
</dbReference>
<evidence type="ECO:0000313" key="3">
    <source>
        <dbReference type="Proteomes" id="UP001241926"/>
    </source>
</evidence>
<dbReference type="Pfam" id="PF13508">
    <property type="entry name" value="Acetyltransf_7"/>
    <property type="match status" value="1"/>
</dbReference>
<evidence type="ECO:0000259" key="1">
    <source>
        <dbReference type="PROSITE" id="PS51186"/>
    </source>
</evidence>
<dbReference type="CDD" id="cd04301">
    <property type="entry name" value="NAT_SF"/>
    <property type="match status" value="1"/>
</dbReference>
<evidence type="ECO:0000313" key="2">
    <source>
        <dbReference type="EMBL" id="MDL2077947.1"/>
    </source>
</evidence>
<keyword evidence="2" id="KW-0012">Acyltransferase</keyword>
<dbReference type="RefSeq" id="WP_261718331.1">
    <property type="nucleotide sequence ID" value="NZ_JASJUS010000013.1"/>
</dbReference>
<gene>
    <name evidence="2" type="ORF">QNN03_16050</name>
</gene>
<dbReference type="PANTHER" id="PTHR13170:SF16">
    <property type="entry name" value="PROTEIN O-GLCNACASE"/>
    <property type="match status" value="1"/>
</dbReference>
<reference evidence="2 3" key="1">
    <citation type="submission" date="2023-05" db="EMBL/GenBank/DDBJ databases">
        <title>Streptomyces fuscus sp. nov., a brown-black pigment producing actinomyces isolated from dry sand of Sea duck farm.</title>
        <authorList>
            <person name="Xie J."/>
            <person name="Shen N."/>
        </authorList>
    </citation>
    <scope>NUCLEOTIDE SEQUENCE [LARGE SCALE GENOMIC DNA]</scope>
    <source>
        <strain evidence="2 3">GXMU-J15</strain>
    </source>
</reference>
<dbReference type="GO" id="GO:0016746">
    <property type="term" value="F:acyltransferase activity"/>
    <property type="evidence" value="ECO:0007669"/>
    <property type="project" value="UniProtKB-KW"/>
</dbReference>
<keyword evidence="3" id="KW-1185">Reference proteome</keyword>